<evidence type="ECO:0000313" key="2">
    <source>
        <dbReference type="EMBL" id="CAB4145460.1"/>
    </source>
</evidence>
<feature type="compositionally biased region" description="Basic and acidic residues" evidence="1">
    <location>
        <begin position="287"/>
        <end position="306"/>
    </location>
</feature>
<dbReference type="EMBL" id="LR797376">
    <property type="protein sequence ID" value="CAB4211950.1"/>
    <property type="molecule type" value="Genomic_DNA"/>
</dbReference>
<evidence type="ECO:0000256" key="1">
    <source>
        <dbReference type="SAM" id="MobiDB-lite"/>
    </source>
</evidence>
<evidence type="ECO:0000313" key="8">
    <source>
        <dbReference type="EMBL" id="CAB4222379.1"/>
    </source>
</evidence>
<evidence type="ECO:0000313" key="4">
    <source>
        <dbReference type="EMBL" id="CAB4175780.1"/>
    </source>
</evidence>
<sequence length="306" mass="33846">MSKEEEITEIKLDEPESKFKDADVNIEKTDGAVEEVQFANEASVEPEDGIEDLKRRLNEERAARIDAENKARNAYQHAQRATSEVDSTNLQLVSNAIDTLKRDNDIFKSNYRDAMSIGDFERAADIQEAMGGNSAKILQLEQGRVAMQNKPKQAPVQQQQQGNAVENFARQLSPRSATWIRRNPDCVTNPKLMQKMIAAHNIATADGIEPDSDSYFAFVENTIGLNRREASQGDASAPVSSAAAPTQRRSSPAAAPVTRSGTASGSRPNIVRLTADEREMASNLKMTDQEYARNREALRKEGKLSH</sequence>
<dbReference type="EMBL" id="LR796460">
    <property type="protein sequence ID" value="CAB4145460.1"/>
    <property type="molecule type" value="Genomic_DNA"/>
</dbReference>
<evidence type="ECO:0000313" key="5">
    <source>
        <dbReference type="EMBL" id="CAB4181780.1"/>
    </source>
</evidence>
<evidence type="ECO:0000313" key="7">
    <source>
        <dbReference type="EMBL" id="CAB4211950.1"/>
    </source>
</evidence>
<evidence type="ECO:0000313" key="9">
    <source>
        <dbReference type="EMBL" id="CAB5227552.1"/>
    </source>
</evidence>
<evidence type="ECO:0000313" key="6">
    <source>
        <dbReference type="EMBL" id="CAB4191137.1"/>
    </source>
</evidence>
<name>A0A6J5SEB0_9CAUD</name>
<gene>
    <name evidence="5" type="ORF">UFOVP1072_63</name>
    <name evidence="6" type="ORF">UFOVP1211_9</name>
    <name evidence="7" type="ORF">UFOVP1420_66</name>
    <name evidence="9" type="ORF">UFOVP1518_65</name>
    <name evidence="8" type="ORF">UFOVP1657_59</name>
    <name evidence="2" type="ORF">UFOVP475_10</name>
    <name evidence="3" type="ORF">UFOVP897_40</name>
    <name evidence="4" type="ORF">UFOVP984_10</name>
</gene>
<proteinExistence type="predicted"/>
<feature type="compositionally biased region" description="Low complexity" evidence="1">
    <location>
        <begin position="235"/>
        <end position="245"/>
    </location>
</feature>
<dbReference type="EMBL" id="LR798369">
    <property type="protein sequence ID" value="CAB5227552.1"/>
    <property type="molecule type" value="Genomic_DNA"/>
</dbReference>
<reference evidence="7" key="1">
    <citation type="submission" date="2020-05" db="EMBL/GenBank/DDBJ databases">
        <authorList>
            <person name="Chiriac C."/>
            <person name="Salcher M."/>
            <person name="Ghai R."/>
            <person name="Kavagutti S V."/>
        </authorList>
    </citation>
    <scope>NUCLEOTIDE SEQUENCE</scope>
</reference>
<dbReference type="EMBL" id="LR797018">
    <property type="protein sequence ID" value="CAB4181780.1"/>
    <property type="molecule type" value="Genomic_DNA"/>
</dbReference>
<dbReference type="EMBL" id="LR796847">
    <property type="protein sequence ID" value="CAB4169500.1"/>
    <property type="molecule type" value="Genomic_DNA"/>
</dbReference>
<dbReference type="EMBL" id="LR797171">
    <property type="protein sequence ID" value="CAB4191137.1"/>
    <property type="molecule type" value="Genomic_DNA"/>
</dbReference>
<dbReference type="EMBL" id="LR796926">
    <property type="protein sequence ID" value="CAB4175780.1"/>
    <property type="molecule type" value="Genomic_DNA"/>
</dbReference>
<accession>A0A6J5SEB0</accession>
<feature type="region of interest" description="Disordered" evidence="1">
    <location>
        <begin position="228"/>
        <end position="306"/>
    </location>
</feature>
<evidence type="ECO:0000313" key="3">
    <source>
        <dbReference type="EMBL" id="CAB4169500.1"/>
    </source>
</evidence>
<protein>
    <submittedName>
        <fullName evidence="7">Uncharacterized protein</fullName>
    </submittedName>
</protein>
<organism evidence="7">
    <name type="scientific">uncultured Caudovirales phage</name>
    <dbReference type="NCBI Taxonomy" id="2100421"/>
    <lineage>
        <taxon>Viruses</taxon>
        <taxon>Duplodnaviria</taxon>
        <taxon>Heunggongvirae</taxon>
        <taxon>Uroviricota</taxon>
        <taxon>Caudoviricetes</taxon>
        <taxon>Peduoviridae</taxon>
        <taxon>Maltschvirus</taxon>
        <taxon>Maltschvirus maltsch</taxon>
    </lineage>
</organism>
<dbReference type="EMBL" id="LR797514">
    <property type="protein sequence ID" value="CAB4222379.1"/>
    <property type="molecule type" value="Genomic_DNA"/>
</dbReference>